<reference evidence="1" key="1">
    <citation type="journal article" date="2022" name="Int. J. Mol. Sci.">
        <title>Draft Genome of Tanacetum Coccineum: Genomic Comparison of Closely Related Tanacetum-Family Plants.</title>
        <authorList>
            <person name="Yamashiro T."/>
            <person name="Shiraishi A."/>
            <person name="Nakayama K."/>
            <person name="Satake H."/>
        </authorList>
    </citation>
    <scope>NUCLEOTIDE SEQUENCE</scope>
</reference>
<organism evidence="1 2">
    <name type="scientific">Tanacetum coccineum</name>
    <dbReference type="NCBI Taxonomy" id="301880"/>
    <lineage>
        <taxon>Eukaryota</taxon>
        <taxon>Viridiplantae</taxon>
        <taxon>Streptophyta</taxon>
        <taxon>Embryophyta</taxon>
        <taxon>Tracheophyta</taxon>
        <taxon>Spermatophyta</taxon>
        <taxon>Magnoliopsida</taxon>
        <taxon>eudicotyledons</taxon>
        <taxon>Gunneridae</taxon>
        <taxon>Pentapetalae</taxon>
        <taxon>asterids</taxon>
        <taxon>campanulids</taxon>
        <taxon>Asterales</taxon>
        <taxon>Asteraceae</taxon>
        <taxon>Asteroideae</taxon>
        <taxon>Anthemideae</taxon>
        <taxon>Anthemidinae</taxon>
        <taxon>Tanacetum</taxon>
    </lineage>
</organism>
<gene>
    <name evidence="1" type="ORF">Tco_1003161</name>
</gene>
<evidence type="ECO:0000313" key="1">
    <source>
        <dbReference type="EMBL" id="GJT59628.1"/>
    </source>
</evidence>
<reference evidence="1" key="2">
    <citation type="submission" date="2022-01" db="EMBL/GenBank/DDBJ databases">
        <authorList>
            <person name="Yamashiro T."/>
            <person name="Shiraishi A."/>
            <person name="Satake H."/>
            <person name="Nakayama K."/>
        </authorList>
    </citation>
    <scope>NUCLEOTIDE SEQUENCE</scope>
</reference>
<keyword evidence="2" id="KW-1185">Reference proteome</keyword>
<accession>A0ABQ5F9T4</accession>
<comment type="caution">
    <text evidence="1">The sequence shown here is derived from an EMBL/GenBank/DDBJ whole genome shotgun (WGS) entry which is preliminary data.</text>
</comment>
<name>A0ABQ5F9T4_9ASTR</name>
<dbReference type="EMBL" id="BQNB010017126">
    <property type="protein sequence ID" value="GJT59628.1"/>
    <property type="molecule type" value="Genomic_DNA"/>
</dbReference>
<sequence length="244" mass="27805">MQVHKKLMVIQNEQALKNVLDKMMDQEKEASEQSDAKVKILGIFCQCLFDDEDLDTYNSPFADQVMELTKIAQALDDESGVEAMQEELLYSENQKVWKLVNLPMARKPIYKVGSNEFNGRAHFLLAVYSQAERAGSALVRIKSCLPFIKQRYRDADIISLETQGEEIDRNGQDTPRDNNVADLLTKAFDVSRFNFLVASICAYLGEREGFSNYGDPQTNEMSQGIRKTKEVKQLTTKKEEIQTV</sequence>
<protein>
    <submittedName>
        <fullName evidence="1">Uncharacterized protein</fullName>
    </submittedName>
</protein>
<proteinExistence type="predicted"/>
<dbReference type="Proteomes" id="UP001151760">
    <property type="component" value="Unassembled WGS sequence"/>
</dbReference>
<evidence type="ECO:0000313" key="2">
    <source>
        <dbReference type="Proteomes" id="UP001151760"/>
    </source>
</evidence>